<dbReference type="PANTHER" id="PTHR21573">
    <property type="entry name" value="ER MEMBRANE PROTEIN COMPLEX SUBUNIT 1"/>
    <property type="match status" value="1"/>
</dbReference>
<comment type="similarity">
    <text evidence="2">Belongs to the EMC1 family.</text>
</comment>
<organism evidence="11 12">
    <name type="scientific">Crotalaria pallida</name>
    <name type="common">Smooth rattlebox</name>
    <name type="synonym">Crotalaria striata</name>
    <dbReference type="NCBI Taxonomy" id="3830"/>
    <lineage>
        <taxon>Eukaryota</taxon>
        <taxon>Viridiplantae</taxon>
        <taxon>Streptophyta</taxon>
        <taxon>Embryophyta</taxon>
        <taxon>Tracheophyta</taxon>
        <taxon>Spermatophyta</taxon>
        <taxon>Magnoliopsida</taxon>
        <taxon>eudicotyledons</taxon>
        <taxon>Gunneridae</taxon>
        <taxon>Pentapetalae</taxon>
        <taxon>rosids</taxon>
        <taxon>fabids</taxon>
        <taxon>Fabales</taxon>
        <taxon>Fabaceae</taxon>
        <taxon>Papilionoideae</taxon>
        <taxon>50 kb inversion clade</taxon>
        <taxon>genistoids sensu lato</taxon>
        <taxon>core genistoids</taxon>
        <taxon>Crotalarieae</taxon>
        <taxon>Crotalaria</taxon>
    </lineage>
</organism>
<evidence type="ECO:0000313" key="11">
    <source>
        <dbReference type="EMBL" id="KAK7282968.1"/>
    </source>
</evidence>
<dbReference type="GO" id="GO:0072546">
    <property type="term" value="C:EMC complex"/>
    <property type="evidence" value="ECO:0007669"/>
    <property type="project" value="InterPro"/>
</dbReference>
<dbReference type="AlphaFoldDB" id="A0AAN9IMV1"/>
<reference evidence="11 12" key="1">
    <citation type="submission" date="2024-01" db="EMBL/GenBank/DDBJ databases">
        <title>The genomes of 5 underutilized Papilionoideae crops provide insights into root nodulation and disease resistanc.</title>
        <authorList>
            <person name="Yuan L."/>
        </authorList>
    </citation>
    <scope>NUCLEOTIDE SEQUENCE [LARGE SCALE GENOMIC DNA]</scope>
    <source>
        <strain evidence="11">ZHUSHIDOU_FW_LH</strain>
        <tissue evidence="11">Leaf</tissue>
    </source>
</reference>
<dbReference type="GO" id="GO:0034975">
    <property type="term" value="P:protein folding in endoplasmic reticulum"/>
    <property type="evidence" value="ECO:0007669"/>
    <property type="project" value="TreeGrafter"/>
</dbReference>
<sequence length="172" mass="19586">MTDYDVMYKYISKNLLFDANAAPKARGEIGTATPEEVRLVIYIIDTVTGRILHPMSRHGCQGPVRAVFSENWVVYHYFNLRAHRNEMSVVEVYDQTRAENKDVWKFVLGKHNLTSPFSSYSRPEVIKSHSNFFTHSVKAIEVTSTAKGITSKQVLIGTIGDQVLALDKRFNF</sequence>
<evidence type="ECO:0000256" key="4">
    <source>
        <dbReference type="ARBA" id="ARBA00022692"/>
    </source>
</evidence>
<keyword evidence="7" id="KW-1133">Transmembrane helix</keyword>
<evidence type="ECO:0000256" key="5">
    <source>
        <dbReference type="ARBA" id="ARBA00022729"/>
    </source>
</evidence>
<gene>
    <name evidence="11" type="ORF">RIF29_12122</name>
</gene>
<keyword evidence="8" id="KW-0472">Membrane</keyword>
<keyword evidence="6" id="KW-0256">Endoplasmic reticulum</keyword>
<evidence type="ECO:0000256" key="1">
    <source>
        <dbReference type="ARBA" id="ARBA00004115"/>
    </source>
</evidence>
<evidence type="ECO:0000259" key="10">
    <source>
        <dbReference type="Pfam" id="PF07774"/>
    </source>
</evidence>
<evidence type="ECO:0000256" key="9">
    <source>
        <dbReference type="ARBA" id="ARBA00023180"/>
    </source>
</evidence>
<keyword evidence="4" id="KW-0812">Transmembrane</keyword>
<feature type="domain" description="ER membrane protein complex subunit 1 C-terminal" evidence="10">
    <location>
        <begin position="69"/>
        <end position="170"/>
    </location>
</feature>
<proteinExistence type="inferred from homology"/>
<dbReference type="InterPro" id="IPR011678">
    <property type="entry name" value="EMC1_C"/>
</dbReference>
<dbReference type="Pfam" id="PF07774">
    <property type="entry name" value="EMC1_C"/>
    <property type="match status" value="1"/>
</dbReference>
<keyword evidence="12" id="KW-1185">Reference proteome</keyword>
<dbReference type="Proteomes" id="UP001372338">
    <property type="component" value="Unassembled WGS sequence"/>
</dbReference>
<dbReference type="EMBL" id="JAYWIO010000002">
    <property type="protein sequence ID" value="KAK7282968.1"/>
    <property type="molecule type" value="Genomic_DNA"/>
</dbReference>
<comment type="subcellular location">
    <subcellularLocation>
        <location evidence="1">Endoplasmic reticulum membrane</location>
        <topology evidence="1">Single-pass type I membrane protein</topology>
    </subcellularLocation>
</comment>
<evidence type="ECO:0000256" key="3">
    <source>
        <dbReference type="ARBA" id="ARBA00020824"/>
    </source>
</evidence>
<dbReference type="PANTHER" id="PTHR21573:SF0">
    <property type="entry name" value="ER MEMBRANE PROTEIN COMPLEX SUBUNIT 1"/>
    <property type="match status" value="1"/>
</dbReference>
<name>A0AAN9IMV1_CROPI</name>
<comment type="caution">
    <text evidence="11">The sequence shown here is derived from an EMBL/GenBank/DDBJ whole genome shotgun (WGS) entry which is preliminary data.</text>
</comment>
<evidence type="ECO:0000256" key="7">
    <source>
        <dbReference type="ARBA" id="ARBA00022989"/>
    </source>
</evidence>
<keyword evidence="9" id="KW-0325">Glycoprotein</keyword>
<keyword evidence="5" id="KW-0732">Signal</keyword>
<dbReference type="InterPro" id="IPR026895">
    <property type="entry name" value="EMC1"/>
</dbReference>
<evidence type="ECO:0000313" key="12">
    <source>
        <dbReference type="Proteomes" id="UP001372338"/>
    </source>
</evidence>
<evidence type="ECO:0000256" key="8">
    <source>
        <dbReference type="ARBA" id="ARBA00023136"/>
    </source>
</evidence>
<evidence type="ECO:0000256" key="2">
    <source>
        <dbReference type="ARBA" id="ARBA00007904"/>
    </source>
</evidence>
<protein>
    <recommendedName>
        <fullName evidence="3">ER membrane protein complex subunit 1</fullName>
    </recommendedName>
</protein>
<evidence type="ECO:0000256" key="6">
    <source>
        <dbReference type="ARBA" id="ARBA00022824"/>
    </source>
</evidence>
<accession>A0AAN9IMV1</accession>